<comment type="similarity">
    <text evidence="5 6">Belongs to the TRAFAC class myosin-kinesin ATPase superfamily. Kinesin family.</text>
</comment>
<feature type="region of interest" description="Disordered" evidence="8">
    <location>
        <begin position="328"/>
        <end position="353"/>
    </location>
</feature>
<dbReference type="GO" id="GO:0000278">
    <property type="term" value="P:mitotic cell cycle"/>
    <property type="evidence" value="ECO:0007669"/>
    <property type="project" value="TreeGrafter"/>
</dbReference>
<name>A0A8H3C111_9AGAM</name>
<evidence type="ECO:0000313" key="10">
    <source>
        <dbReference type="EMBL" id="CAE6469412.1"/>
    </source>
</evidence>
<dbReference type="SUPFAM" id="SSF52540">
    <property type="entry name" value="P-loop containing nucleoside triphosphate hydrolases"/>
    <property type="match status" value="1"/>
</dbReference>
<evidence type="ECO:0000256" key="3">
    <source>
        <dbReference type="ARBA" id="ARBA00023054"/>
    </source>
</evidence>
<dbReference type="EMBL" id="CAJMWS010000937">
    <property type="protein sequence ID" value="CAE6469412.1"/>
    <property type="molecule type" value="Genomic_DNA"/>
</dbReference>
<dbReference type="GO" id="GO:0008017">
    <property type="term" value="F:microtubule binding"/>
    <property type="evidence" value="ECO:0007669"/>
    <property type="project" value="InterPro"/>
</dbReference>
<dbReference type="PROSITE" id="PS50067">
    <property type="entry name" value="KINESIN_MOTOR_2"/>
    <property type="match status" value="1"/>
</dbReference>
<dbReference type="InterPro" id="IPR027640">
    <property type="entry name" value="Kinesin-like_fam"/>
</dbReference>
<dbReference type="GO" id="GO:0005874">
    <property type="term" value="C:microtubule"/>
    <property type="evidence" value="ECO:0007669"/>
    <property type="project" value="UniProtKB-KW"/>
</dbReference>
<feature type="region of interest" description="Disordered" evidence="8">
    <location>
        <begin position="1"/>
        <end position="60"/>
    </location>
</feature>
<comment type="caution">
    <text evidence="10">The sequence shown here is derived from an EMBL/GenBank/DDBJ whole genome shotgun (WGS) entry which is preliminary data.</text>
</comment>
<dbReference type="Pfam" id="PF00225">
    <property type="entry name" value="Kinesin"/>
    <property type="match status" value="1"/>
</dbReference>
<organism evidence="10 11">
    <name type="scientific">Rhizoctonia solani</name>
    <dbReference type="NCBI Taxonomy" id="456999"/>
    <lineage>
        <taxon>Eukaryota</taxon>
        <taxon>Fungi</taxon>
        <taxon>Dikarya</taxon>
        <taxon>Basidiomycota</taxon>
        <taxon>Agaricomycotina</taxon>
        <taxon>Agaricomycetes</taxon>
        <taxon>Cantharellales</taxon>
        <taxon>Ceratobasidiaceae</taxon>
        <taxon>Rhizoctonia</taxon>
    </lineage>
</organism>
<dbReference type="GO" id="GO:0005524">
    <property type="term" value="F:ATP binding"/>
    <property type="evidence" value="ECO:0007669"/>
    <property type="project" value="UniProtKB-UniRule"/>
</dbReference>
<feature type="coiled-coil region" evidence="7">
    <location>
        <begin position="564"/>
        <end position="678"/>
    </location>
</feature>
<feature type="domain" description="Kinesin motor" evidence="9">
    <location>
        <begin position="106"/>
        <end position="461"/>
    </location>
</feature>
<protein>
    <recommendedName>
        <fullName evidence="6">Kinesin-like protein</fullName>
    </recommendedName>
</protein>
<dbReference type="SMART" id="SM00129">
    <property type="entry name" value="KISc"/>
    <property type="match status" value="1"/>
</dbReference>
<sequence>MVASEMSVNPNPTFHSMDTPSRRGVAPSTPSGLPRHLRASSLSPRKPIPAPRFSQTLTPRPTSLIFGKPVTEADLGLVDWQNVQDADLSADLSFGDISVEENAEDKVLVTVRVKPSGAETEADKVTREAWNVDYEKLSIKLKEHHVRPGGPSAGEFHYDTVLTGTDNKAVYVSTAKAHVRAAMDGYNSVVFAYGQTASGKTFTLSGSEDQPGIIPRAMRDVFGYIKKHPDREFLLRASYLEIYNEQIYDLLAPPTSATNTVTLQGVGNNVYLAGVREEPITSFKSVKEVLERGDAGRRTASTDWNERSSRSHSVFRLVIESRETLSESERLASPGPVAVPVTPGGSKLQARGGRSVQMSTLSLIDLAGSEKATSDKDRTREGKYINTSLLTLGSVIGTLAENSARGKHDHVPFRNSKLTRLLQPSLSGDARISVICTLNPHPSAIGESTSTLQFAARVKKVSLHATKKEVVNTDALLEKYRKEIEDLKRRLGEREKEAPARNRRLSAREQEDESKAMHDLNHRIKQLTKLILTSQTVEEGRESRPASPVKVDFDASPYQLQQDLLTARRTLESQERQILSLEAVLAQRPLLPSDAPESDKDRLIADLNRTVRELEIVTKGYEDNLGAPLRQAREDVEREWSAKLEEKERELEEKLAFIDECQRAFQKEKQARIKLEEEKLALVSFVRDFDAQVFQKAVTANYTPGGAHASDRAKRARSLDGNESLAFSKKLGSRYGASLLDETPELLEEDEIEDLVEVESGPGSPAESSRGVLDDKENIPL</sequence>
<feature type="binding site" evidence="5">
    <location>
        <begin position="194"/>
        <end position="201"/>
    </location>
    <ligand>
        <name>ATP</name>
        <dbReference type="ChEBI" id="CHEBI:30616"/>
    </ligand>
</feature>
<keyword evidence="2 5" id="KW-0067">ATP-binding</keyword>
<evidence type="ECO:0000256" key="1">
    <source>
        <dbReference type="ARBA" id="ARBA00022741"/>
    </source>
</evidence>
<dbReference type="InterPro" id="IPR036961">
    <property type="entry name" value="Kinesin_motor_dom_sf"/>
</dbReference>
<evidence type="ECO:0000256" key="6">
    <source>
        <dbReference type="RuleBase" id="RU000394"/>
    </source>
</evidence>
<dbReference type="AlphaFoldDB" id="A0A8H3C111"/>
<keyword evidence="3 7" id="KW-0175">Coiled coil</keyword>
<evidence type="ECO:0000259" key="9">
    <source>
        <dbReference type="PROSITE" id="PS50067"/>
    </source>
</evidence>
<accession>A0A8H3C111</accession>
<dbReference type="Proteomes" id="UP000663846">
    <property type="component" value="Unassembled WGS sequence"/>
</dbReference>
<feature type="compositionally biased region" description="Basic and acidic residues" evidence="8">
    <location>
        <begin position="772"/>
        <end position="781"/>
    </location>
</feature>
<evidence type="ECO:0000256" key="7">
    <source>
        <dbReference type="SAM" id="Coils"/>
    </source>
</evidence>
<dbReference type="Gene3D" id="3.40.850.10">
    <property type="entry name" value="Kinesin motor domain"/>
    <property type="match status" value="1"/>
</dbReference>
<dbReference type="PRINTS" id="PR00380">
    <property type="entry name" value="KINESINHEAVY"/>
</dbReference>
<feature type="region of interest" description="Disordered" evidence="8">
    <location>
        <begin position="494"/>
        <end position="516"/>
    </location>
</feature>
<feature type="compositionally biased region" description="Low complexity" evidence="8">
    <location>
        <begin position="331"/>
        <end position="345"/>
    </location>
</feature>
<feature type="compositionally biased region" description="Polar residues" evidence="8">
    <location>
        <begin position="1"/>
        <end position="19"/>
    </location>
</feature>
<feature type="region of interest" description="Disordered" evidence="8">
    <location>
        <begin position="755"/>
        <end position="781"/>
    </location>
</feature>
<gene>
    <name evidence="10" type="ORF">RDB_LOCUS172804</name>
</gene>
<keyword evidence="1 5" id="KW-0547">Nucleotide-binding</keyword>
<dbReference type="GO" id="GO:0007018">
    <property type="term" value="P:microtubule-based movement"/>
    <property type="evidence" value="ECO:0007669"/>
    <property type="project" value="InterPro"/>
</dbReference>
<dbReference type="PROSITE" id="PS00411">
    <property type="entry name" value="KINESIN_MOTOR_1"/>
    <property type="match status" value="1"/>
</dbReference>
<dbReference type="InterPro" id="IPR027417">
    <property type="entry name" value="P-loop_NTPase"/>
</dbReference>
<evidence type="ECO:0000256" key="5">
    <source>
        <dbReference type="PROSITE-ProRule" id="PRU00283"/>
    </source>
</evidence>
<evidence type="ECO:0000256" key="2">
    <source>
        <dbReference type="ARBA" id="ARBA00022840"/>
    </source>
</evidence>
<evidence type="ECO:0000313" key="11">
    <source>
        <dbReference type="Proteomes" id="UP000663846"/>
    </source>
</evidence>
<evidence type="ECO:0000256" key="4">
    <source>
        <dbReference type="ARBA" id="ARBA00023175"/>
    </source>
</evidence>
<dbReference type="PANTHER" id="PTHR47968">
    <property type="entry name" value="CENTROMERE PROTEIN E"/>
    <property type="match status" value="1"/>
</dbReference>
<dbReference type="PANTHER" id="PTHR47968:SF75">
    <property type="entry name" value="CENTROMERE-ASSOCIATED PROTEIN E"/>
    <property type="match status" value="1"/>
</dbReference>
<keyword evidence="6" id="KW-0493">Microtubule</keyword>
<evidence type="ECO:0000256" key="8">
    <source>
        <dbReference type="SAM" id="MobiDB-lite"/>
    </source>
</evidence>
<keyword evidence="4 5" id="KW-0505">Motor protein</keyword>
<dbReference type="GO" id="GO:0003777">
    <property type="term" value="F:microtubule motor activity"/>
    <property type="evidence" value="ECO:0007669"/>
    <property type="project" value="InterPro"/>
</dbReference>
<reference evidence="10" key="1">
    <citation type="submission" date="2021-01" db="EMBL/GenBank/DDBJ databases">
        <authorList>
            <person name="Kaushik A."/>
        </authorList>
    </citation>
    <scope>NUCLEOTIDE SEQUENCE</scope>
    <source>
        <strain evidence="10">AG1-1C</strain>
    </source>
</reference>
<dbReference type="InterPro" id="IPR019821">
    <property type="entry name" value="Kinesin_motor_CS"/>
</dbReference>
<dbReference type="InterPro" id="IPR001752">
    <property type="entry name" value="Kinesin_motor_dom"/>
</dbReference>
<proteinExistence type="inferred from homology"/>